<evidence type="ECO:0000313" key="1">
    <source>
        <dbReference type="EMBL" id="TQB69258.1"/>
    </source>
</evidence>
<sequence>MCNGSSTRISQGGALAILRSPERAPGTDYRVTLQQTDDVEGRLTGNILLPQENSNNTSYQDLKACWLEIHRDGDLIPSLTRDSIPALYRLELNSLVRRNGSQRAASATLDSDQPIRLTVGDDGVIGRRMSIVDGRSGSKIAEGVIGWN</sequence>
<proteinExistence type="predicted"/>
<accession>A0A507QL65</accession>
<reference evidence="1 2" key="1">
    <citation type="submission" date="2019-06" db="EMBL/GenBank/DDBJ databases">
        <title>Wine fermentation using esterase from Monascus purpureus.</title>
        <authorList>
            <person name="Geng C."/>
            <person name="Zhang Y."/>
        </authorList>
    </citation>
    <scope>NUCLEOTIDE SEQUENCE [LARGE SCALE GENOMIC DNA]</scope>
    <source>
        <strain evidence="1">HQ1</strain>
    </source>
</reference>
<organism evidence="1 2">
    <name type="scientific">Monascus purpureus</name>
    <name type="common">Red mold</name>
    <name type="synonym">Monascus anka</name>
    <dbReference type="NCBI Taxonomy" id="5098"/>
    <lineage>
        <taxon>Eukaryota</taxon>
        <taxon>Fungi</taxon>
        <taxon>Dikarya</taxon>
        <taxon>Ascomycota</taxon>
        <taxon>Pezizomycotina</taxon>
        <taxon>Eurotiomycetes</taxon>
        <taxon>Eurotiomycetidae</taxon>
        <taxon>Eurotiales</taxon>
        <taxon>Aspergillaceae</taxon>
        <taxon>Monascus</taxon>
    </lineage>
</organism>
<name>A0A507QL65_MONPU</name>
<keyword evidence="2" id="KW-1185">Reference proteome</keyword>
<evidence type="ECO:0000313" key="2">
    <source>
        <dbReference type="Proteomes" id="UP000319663"/>
    </source>
</evidence>
<comment type="caution">
    <text evidence="1">The sequence shown here is derived from an EMBL/GenBank/DDBJ whole genome shotgun (WGS) entry which is preliminary data.</text>
</comment>
<dbReference type="Proteomes" id="UP000319663">
    <property type="component" value="Unassembled WGS sequence"/>
</dbReference>
<gene>
    <name evidence="1" type="ORF">MPDQ_002127</name>
</gene>
<protein>
    <submittedName>
        <fullName evidence="1">Uncharacterized protein</fullName>
    </submittedName>
</protein>
<dbReference type="AlphaFoldDB" id="A0A507QL65"/>
<dbReference type="OrthoDB" id="4158189at2759"/>
<dbReference type="EMBL" id="VIFY01000163">
    <property type="protein sequence ID" value="TQB69258.1"/>
    <property type="molecule type" value="Genomic_DNA"/>
</dbReference>